<dbReference type="EMBL" id="FTOV01000001">
    <property type="protein sequence ID" value="SIS63807.1"/>
    <property type="molecule type" value="Genomic_DNA"/>
</dbReference>
<reference evidence="1 2" key="1">
    <citation type="submission" date="2017-01" db="EMBL/GenBank/DDBJ databases">
        <authorList>
            <person name="Mah S.A."/>
            <person name="Swanson W.J."/>
            <person name="Moy G.W."/>
            <person name="Vacquier V.D."/>
        </authorList>
    </citation>
    <scope>NUCLEOTIDE SEQUENCE [LARGE SCALE GENOMIC DNA]</scope>
    <source>
        <strain evidence="1 2">DSM 18014</strain>
    </source>
</reference>
<dbReference type="Proteomes" id="UP000185781">
    <property type="component" value="Unassembled WGS sequence"/>
</dbReference>
<dbReference type="STRING" id="373672.SAMN05421785_101662"/>
<name>A0A1N7KQF5_9FLAO</name>
<accession>A0A1N7KQF5</accession>
<gene>
    <name evidence="1" type="ORF">SAMN05421785_101662</name>
</gene>
<dbReference type="AlphaFoldDB" id="A0A1N7KQF5"/>
<evidence type="ECO:0000313" key="2">
    <source>
        <dbReference type="Proteomes" id="UP000185781"/>
    </source>
</evidence>
<proteinExistence type="predicted"/>
<sequence>MKTLKIGDNKLLCIDLDLINIKTIHHYIQNE</sequence>
<organism evidence="1 2">
    <name type="scientific">Chryseobacterium gambrini</name>
    <dbReference type="NCBI Taxonomy" id="373672"/>
    <lineage>
        <taxon>Bacteria</taxon>
        <taxon>Pseudomonadati</taxon>
        <taxon>Bacteroidota</taxon>
        <taxon>Flavobacteriia</taxon>
        <taxon>Flavobacteriales</taxon>
        <taxon>Weeksellaceae</taxon>
        <taxon>Chryseobacterium group</taxon>
        <taxon>Chryseobacterium</taxon>
    </lineage>
</organism>
<evidence type="ECO:0000313" key="1">
    <source>
        <dbReference type="EMBL" id="SIS63807.1"/>
    </source>
</evidence>
<protein>
    <submittedName>
        <fullName evidence="1">Uncharacterized protein</fullName>
    </submittedName>
</protein>